<dbReference type="InterPro" id="IPR036258">
    <property type="entry name" value="Apyrase_sf"/>
</dbReference>
<dbReference type="EMBL" id="UYSL01022052">
    <property type="protein sequence ID" value="VDL79724.1"/>
    <property type="molecule type" value="Genomic_DNA"/>
</dbReference>
<evidence type="ECO:0000313" key="7">
    <source>
        <dbReference type="EMBL" id="VDL79724.1"/>
    </source>
</evidence>
<comment type="cofactor">
    <cofactor evidence="1 6">
        <name>Ca(2+)</name>
        <dbReference type="ChEBI" id="CHEBI:29108"/>
    </cofactor>
</comment>
<evidence type="ECO:0000313" key="8">
    <source>
        <dbReference type="Proteomes" id="UP000271162"/>
    </source>
</evidence>
<dbReference type="PANTHER" id="PTHR13023">
    <property type="entry name" value="APYRASE"/>
    <property type="match status" value="1"/>
</dbReference>
<dbReference type="Gene3D" id="2.120.10.100">
    <property type="entry name" value="Apyrase"/>
    <property type="match status" value="1"/>
</dbReference>
<feature type="binding site" evidence="6">
    <location>
        <position position="384"/>
    </location>
    <ligand>
        <name>Ca(2+)</name>
        <dbReference type="ChEBI" id="CHEBI:29108"/>
    </ligand>
</feature>
<keyword evidence="2 6" id="KW-0479">Metal-binding</keyword>
<dbReference type="AlphaFoldDB" id="A0A158R2J8"/>
<reference evidence="9" key="1">
    <citation type="submission" date="2016-04" db="UniProtKB">
        <authorList>
            <consortium name="WormBaseParasite"/>
        </authorList>
    </citation>
    <scope>IDENTIFICATION</scope>
</reference>
<dbReference type="Proteomes" id="UP000271162">
    <property type="component" value="Unassembled WGS sequence"/>
</dbReference>
<feature type="binding site" evidence="6">
    <location>
        <position position="323"/>
    </location>
    <ligand>
        <name>Ca(2+)</name>
        <dbReference type="ChEBI" id="CHEBI:29108"/>
    </ligand>
</feature>
<evidence type="ECO:0000256" key="4">
    <source>
        <dbReference type="ARBA" id="ARBA00022837"/>
    </source>
</evidence>
<accession>A0A158R2J8</accession>
<dbReference type="Pfam" id="PF06079">
    <property type="entry name" value="Apyrase"/>
    <property type="match status" value="1"/>
</dbReference>
<organism evidence="9">
    <name type="scientific">Nippostrongylus brasiliensis</name>
    <name type="common">Rat hookworm</name>
    <dbReference type="NCBI Taxonomy" id="27835"/>
    <lineage>
        <taxon>Eukaryota</taxon>
        <taxon>Metazoa</taxon>
        <taxon>Ecdysozoa</taxon>
        <taxon>Nematoda</taxon>
        <taxon>Chromadorea</taxon>
        <taxon>Rhabditida</taxon>
        <taxon>Rhabditina</taxon>
        <taxon>Rhabditomorpha</taxon>
        <taxon>Strongyloidea</taxon>
        <taxon>Heligmosomidae</taxon>
        <taxon>Nippostrongylus</taxon>
    </lineage>
</organism>
<evidence type="ECO:0000256" key="2">
    <source>
        <dbReference type="ARBA" id="ARBA00022723"/>
    </source>
</evidence>
<dbReference type="InterPro" id="IPR009283">
    <property type="entry name" value="Apyrase"/>
</dbReference>
<keyword evidence="3" id="KW-0378">Hydrolase</keyword>
<dbReference type="GO" id="GO:0004382">
    <property type="term" value="F:GDP phosphatase activity"/>
    <property type="evidence" value="ECO:0007669"/>
    <property type="project" value="TreeGrafter"/>
</dbReference>
<feature type="binding site" evidence="6">
    <location>
        <position position="254"/>
    </location>
    <ligand>
        <name>Ca(2+)</name>
        <dbReference type="ChEBI" id="CHEBI:29108"/>
    </ligand>
</feature>
<protein>
    <submittedName>
        <fullName evidence="9">Apyrase</fullName>
    </submittedName>
</protein>
<keyword evidence="4 6" id="KW-0106">Calcium</keyword>
<dbReference type="WBParaSite" id="NBR_0001612801-mRNA-1">
    <property type="protein sequence ID" value="NBR_0001612801-mRNA-1"/>
    <property type="gene ID" value="NBR_0001612801"/>
</dbReference>
<dbReference type="FunFam" id="2.120.10.100:FF:000001">
    <property type="entry name" value="Soluble calcium-activated nucleotidase 1"/>
    <property type="match status" value="1"/>
</dbReference>
<feature type="binding site" evidence="6">
    <location>
        <position position="208"/>
    </location>
    <ligand>
        <name>Ca(2+)</name>
        <dbReference type="ChEBI" id="CHEBI:29108"/>
    </ligand>
</feature>
<dbReference type="GO" id="GO:0045134">
    <property type="term" value="F:UDP phosphatase activity"/>
    <property type="evidence" value="ECO:0007669"/>
    <property type="project" value="TreeGrafter"/>
</dbReference>
<evidence type="ECO:0000256" key="6">
    <source>
        <dbReference type="PIRSR" id="PIRSR609283-1"/>
    </source>
</evidence>
<feature type="binding site" evidence="6">
    <location>
        <position position="437"/>
    </location>
    <ligand>
        <name>Ca(2+)</name>
        <dbReference type="ChEBI" id="CHEBI:29108"/>
    </ligand>
</feature>
<dbReference type="GO" id="GO:0005509">
    <property type="term" value="F:calcium ion binding"/>
    <property type="evidence" value="ECO:0007669"/>
    <property type="project" value="InterPro"/>
</dbReference>
<keyword evidence="8" id="KW-1185">Reference proteome</keyword>
<proteinExistence type="inferred from homology"/>
<comment type="similarity">
    <text evidence="5">Belongs to the apyrase family.</text>
</comment>
<dbReference type="PANTHER" id="PTHR13023:SF2">
    <property type="entry name" value="SOLUBLE CALCIUM-ACTIVATED NUCLEOTIDASE 1"/>
    <property type="match status" value="1"/>
</dbReference>
<name>A0A158R2J8_NIPBR</name>
<dbReference type="STRING" id="27835.A0A158R2J8"/>
<sequence length="452" mass="50457">MKLEQAHHVRHPDQANQRLCACCRCVVKTNGIAQYVSDNELKTIAATNVLSTSVGCVCVHKCLKESRRPNVAIRAIDVMPKRHGAISTDSRWSTPITIGARSAHYYTCLSNPNRSSMLILGIAVSFLATTSASPALNIDARIKDHVLPFALIADQDAASRDGDSWFSPLAIGFLALNSDWASAFIHFMVVQNYTSKLNYDGRGMELSDLKFFNGRLVTVDDKTGILYWIDGTKLIPWVILSDGDGTAPTPFKGEWLTEKDGFLYCGGHGRESTTAIGEFVNDNPMYVKQISKDGVVRHQNWAHNYITLRAAIHIRFPGYVIHEAVQWSDVHKRWFFLPRHLSKLAYNKDTVDDTGANVLLSANENFTDVQAVNIGREISIRGFSAFQFVQGSKDTVILAVKSEEHQSKPFASFLMVFTIDGRIILDETRIPGANKYEGVEFLHEEKLRSFLS</sequence>
<evidence type="ECO:0000313" key="9">
    <source>
        <dbReference type="WBParaSite" id="NBR_0001612801-mRNA-1"/>
    </source>
</evidence>
<gene>
    <name evidence="7" type="ORF">NBR_LOCUS16129</name>
</gene>
<evidence type="ECO:0000256" key="1">
    <source>
        <dbReference type="ARBA" id="ARBA00001913"/>
    </source>
</evidence>
<dbReference type="SUPFAM" id="SSF101887">
    <property type="entry name" value="Apyrase"/>
    <property type="match status" value="1"/>
</dbReference>
<dbReference type="OMA" id="IHEAVHW"/>
<dbReference type="GO" id="GO:0030166">
    <property type="term" value="P:proteoglycan biosynthetic process"/>
    <property type="evidence" value="ECO:0007669"/>
    <property type="project" value="TreeGrafter"/>
</dbReference>
<reference evidence="7 8" key="2">
    <citation type="submission" date="2018-11" db="EMBL/GenBank/DDBJ databases">
        <authorList>
            <consortium name="Pathogen Informatics"/>
        </authorList>
    </citation>
    <scope>NUCLEOTIDE SEQUENCE [LARGE SCALE GENOMIC DNA]</scope>
</reference>
<feature type="binding site" evidence="6">
    <location>
        <position position="207"/>
    </location>
    <ligand>
        <name>Ca(2+)</name>
        <dbReference type="ChEBI" id="CHEBI:29108"/>
    </ligand>
</feature>
<evidence type="ECO:0000256" key="3">
    <source>
        <dbReference type="ARBA" id="ARBA00022801"/>
    </source>
</evidence>
<evidence type="ECO:0000256" key="5">
    <source>
        <dbReference type="ARBA" id="ARBA00025738"/>
    </source>
</evidence>